<dbReference type="Gene3D" id="3.30.70.270">
    <property type="match status" value="1"/>
</dbReference>
<organism evidence="3 4">
    <name type="scientific">Aliicoccus persicus</name>
    <dbReference type="NCBI Taxonomy" id="930138"/>
    <lineage>
        <taxon>Bacteria</taxon>
        <taxon>Bacillati</taxon>
        <taxon>Bacillota</taxon>
        <taxon>Bacilli</taxon>
        <taxon>Bacillales</taxon>
        <taxon>Staphylococcaceae</taxon>
        <taxon>Aliicoccus</taxon>
    </lineage>
</organism>
<dbReference type="AlphaFoldDB" id="A0A662Z815"/>
<keyword evidence="1" id="KW-0472">Membrane</keyword>
<reference evidence="3 4" key="1">
    <citation type="submission" date="2016-10" db="EMBL/GenBank/DDBJ databases">
        <authorList>
            <person name="Varghese N."/>
            <person name="Submissions S."/>
        </authorList>
    </citation>
    <scope>NUCLEOTIDE SEQUENCE [LARGE SCALE GENOMIC DNA]</scope>
    <source>
        <strain evidence="3 4">IBRC-M10081</strain>
    </source>
</reference>
<keyword evidence="1" id="KW-0812">Transmembrane</keyword>
<dbReference type="NCBIfam" id="TIGR00254">
    <property type="entry name" value="GGDEF"/>
    <property type="match status" value="1"/>
</dbReference>
<feature type="transmembrane region" description="Helical" evidence="1">
    <location>
        <begin position="69"/>
        <end position="94"/>
    </location>
</feature>
<proteinExistence type="predicted"/>
<dbReference type="OrthoDB" id="9759607at2"/>
<dbReference type="SMART" id="SM00267">
    <property type="entry name" value="GGDEF"/>
    <property type="match status" value="1"/>
</dbReference>
<protein>
    <submittedName>
        <fullName evidence="3">Diguanylate cyclase (GGDEF) domain-containing protein</fullName>
    </submittedName>
</protein>
<dbReference type="Pfam" id="PF00990">
    <property type="entry name" value="GGDEF"/>
    <property type="match status" value="1"/>
</dbReference>
<accession>A0A662Z815</accession>
<dbReference type="InterPro" id="IPR043128">
    <property type="entry name" value="Rev_trsase/Diguanyl_cyclase"/>
</dbReference>
<gene>
    <name evidence="3" type="ORF">SAMN05192557_1652</name>
</gene>
<dbReference type="CDD" id="cd01949">
    <property type="entry name" value="GGDEF"/>
    <property type="match status" value="1"/>
</dbReference>
<sequence length="351" mass="40592">MLKHYFILACVAITLVYVYSRCEPLLRRLGDKNSLSSVIVYGVVFGLLAILLTFFRYDGGTGPVYSLSYTAIVVALVYRGSYVYFISLSIYFVWLYTTPFFTAQTPALYFIGIVTLGYIIYLIFRKISIFWLSILIISITRLTFFITLDQFTPYIESSVNLYILQMILTIVILGVVVLEIQHLRRMKELNRYYEKRTYLDDLTGAENRRSLRRSLEQAEGELSLAIIDIDRFKRINDTFGHIRGDQLLVDLTHRINQLMSNNSSLYRVGGDEFVILFHNISKKQAVEEMAKIINNLEIIVEDKEVKDQYEVTMSVGLANYPKDVDDYKDLYAAADSKMYMSKDAGRDTLQY</sequence>
<evidence type="ECO:0000259" key="2">
    <source>
        <dbReference type="PROSITE" id="PS50887"/>
    </source>
</evidence>
<feature type="transmembrane region" description="Helical" evidence="1">
    <location>
        <begin position="159"/>
        <end position="178"/>
    </location>
</feature>
<evidence type="ECO:0000313" key="4">
    <source>
        <dbReference type="Proteomes" id="UP000243605"/>
    </source>
</evidence>
<dbReference type="InterPro" id="IPR029787">
    <property type="entry name" value="Nucleotide_cyclase"/>
</dbReference>
<dbReference type="InterPro" id="IPR000160">
    <property type="entry name" value="GGDEF_dom"/>
</dbReference>
<dbReference type="GO" id="GO:0052621">
    <property type="term" value="F:diguanylate cyclase activity"/>
    <property type="evidence" value="ECO:0007669"/>
    <property type="project" value="TreeGrafter"/>
</dbReference>
<dbReference type="PROSITE" id="PS50887">
    <property type="entry name" value="GGDEF"/>
    <property type="match status" value="1"/>
</dbReference>
<dbReference type="PANTHER" id="PTHR45138">
    <property type="entry name" value="REGULATORY COMPONENTS OF SENSORY TRANSDUCTION SYSTEM"/>
    <property type="match status" value="1"/>
</dbReference>
<name>A0A662Z815_9STAP</name>
<keyword evidence="1" id="KW-1133">Transmembrane helix</keyword>
<dbReference type="PANTHER" id="PTHR45138:SF9">
    <property type="entry name" value="DIGUANYLATE CYCLASE DGCM-RELATED"/>
    <property type="match status" value="1"/>
</dbReference>
<evidence type="ECO:0000256" key="1">
    <source>
        <dbReference type="SAM" id="Phobius"/>
    </source>
</evidence>
<keyword evidence="4" id="KW-1185">Reference proteome</keyword>
<feature type="transmembrane region" description="Helical" evidence="1">
    <location>
        <begin position="129"/>
        <end position="147"/>
    </location>
</feature>
<feature type="domain" description="GGDEF" evidence="2">
    <location>
        <begin position="220"/>
        <end position="351"/>
    </location>
</feature>
<feature type="transmembrane region" description="Helical" evidence="1">
    <location>
        <begin position="38"/>
        <end position="57"/>
    </location>
</feature>
<dbReference type="EMBL" id="FOIT01000005">
    <property type="protein sequence ID" value="SEW11100.1"/>
    <property type="molecule type" value="Genomic_DNA"/>
</dbReference>
<evidence type="ECO:0000313" key="3">
    <source>
        <dbReference type="EMBL" id="SEW11100.1"/>
    </source>
</evidence>
<dbReference type="SUPFAM" id="SSF55073">
    <property type="entry name" value="Nucleotide cyclase"/>
    <property type="match status" value="1"/>
</dbReference>
<dbReference type="Proteomes" id="UP000243605">
    <property type="component" value="Unassembled WGS sequence"/>
</dbReference>
<dbReference type="InterPro" id="IPR050469">
    <property type="entry name" value="Diguanylate_Cyclase"/>
</dbReference>
<feature type="transmembrane region" description="Helical" evidence="1">
    <location>
        <begin position="106"/>
        <end position="124"/>
    </location>
</feature>